<evidence type="ECO:0000256" key="1">
    <source>
        <dbReference type="SAM" id="Phobius"/>
    </source>
</evidence>
<keyword evidence="4" id="KW-1185">Reference proteome</keyword>
<feature type="transmembrane region" description="Helical" evidence="1">
    <location>
        <begin position="119"/>
        <end position="140"/>
    </location>
</feature>
<evidence type="ECO:0000259" key="2">
    <source>
        <dbReference type="Pfam" id="PF09990"/>
    </source>
</evidence>
<keyword evidence="1" id="KW-1133">Transmembrane helix</keyword>
<organism evidence="3 4">
    <name type="scientific">Kineosporia babensis</name>
    <dbReference type="NCBI Taxonomy" id="499548"/>
    <lineage>
        <taxon>Bacteria</taxon>
        <taxon>Bacillati</taxon>
        <taxon>Actinomycetota</taxon>
        <taxon>Actinomycetes</taxon>
        <taxon>Kineosporiales</taxon>
        <taxon>Kineosporiaceae</taxon>
        <taxon>Kineosporia</taxon>
    </lineage>
</organism>
<dbReference type="EMBL" id="JAJOMB010000012">
    <property type="protein sequence ID" value="MCD5313691.1"/>
    <property type="molecule type" value="Genomic_DNA"/>
</dbReference>
<keyword evidence="1" id="KW-0812">Transmembrane</keyword>
<dbReference type="Proteomes" id="UP001138997">
    <property type="component" value="Unassembled WGS sequence"/>
</dbReference>
<reference evidence="3" key="1">
    <citation type="submission" date="2021-11" db="EMBL/GenBank/DDBJ databases">
        <title>Streptomyces corallinus and Kineosporia corallina sp. nov., two new coral-derived marine actinobacteria.</title>
        <authorList>
            <person name="Buangrab K."/>
            <person name="Sutthacheep M."/>
            <person name="Yeemin T."/>
            <person name="Harunari E."/>
            <person name="Igarashi Y."/>
            <person name="Sripreechasak P."/>
            <person name="Kanchanasin P."/>
            <person name="Tanasupawat S."/>
            <person name="Phongsopitanun W."/>
        </authorList>
    </citation>
    <scope>NUCLEOTIDE SEQUENCE</scope>
    <source>
        <strain evidence="3">JCM 31032</strain>
    </source>
</reference>
<comment type="caution">
    <text evidence="3">The sequence shown here is derived from an EMBL/GenBank/DDBJ whole genome shotgun (WGS) entry which is preliminary data.</text>
</comment>
<name>A0A9X1SVJ6_9ACTN</name>
<feature type="domain" description="DUF2231" evidence="2">
    <location>
        <begin position="7"/>
        <end position="158"/>
    </location>
</feature>
<keyword evidence="1" id="KW-0472">Membrane</keyword>
<feature type="transmembrane region" description="Helical" evidence="1">
    <location>
        <begin position="46"/>
        <end position="63"/>
    </location>
</feature>
<gene>
    <name evidence="3" type="ORF">LR394_22545</name>
</gene>
<sequence length="160" mass="17326">MFDLFNGMPVHALVVHAVVVLLPLMAVVTVAFVIRPRWRRELPWAVLGNLLAALATFAAMQSGEQLQTRLSNPDFAPVAEDHGNIAALLIYFAFGQFLASLIAWLLLRTKDDAPRTSAPKLVTSVVLTLAVGVAASAWTYRVGDSGAEAVWKDKIASTEQ</sequence>
<dbReference type="InterPro" id="IPR019251">
    <property type="entry name" value="DUF2231_TM"/>
</dbReference>
<feature type="transmembrane region" description="Helical" evidence="1">
    <location>
        <begin position="12"/>
        <end position="34"/>
    </location>
</feature>
<dbReference type="AlphaFoldDB" id="A0A9X1SVJ6"/>
<dbReference type="Pfam" id="PF09990">
    <property type="entry name" value="DUF2231"/>
    <property type="match status" value="1"/>
</dbReference>
<evidence type="ECO:0000313" key="3">
    <source>
        <dbReference type="EMBL" id="MCD5313691.1"/>
    </source>
</evidence>
<evidence type="ECO:0000313" key="4">
    <source>
        <dbReference type="Proteomes" id="UP001138997"/>
    </source>
</evidence>
<feature type="transmembrane region" description="Helical" evidence="1">
    <location>
        <begin position="83"/>
        <end position="107"/>
    </location>
</feature>
<proteinExistence type="predicted"/>
<dbReference type="RefSeq" id="WP_231445128.1">
    <property type="nucleotide sequence ID" value="NZ_JAJOMB010000012.1"/>
</dbReference>
<accession>A0A9X1SVJ6</accession>
<protein>
    <recommendedName>
        <fullName evidence="2">DUF2231 domain-containing protein</fullName>
    </recommendedName>
</protein>